<keyword evidence="10" id="KW-1185">Reference proteome</keyword>
<proteinExistence type="predicted"/>
<feature type="domain" description="Response regulatory" evidence="8">
    <location>
        <begin position="8"/>
        <end position="121"/>
    </location>
</feature>
<gene>
    <name evidence="9" type="ORF">N4264_04875</name>
</gene>
<dbReference type="EMBL" id="CP104694">
    <property type="protein sequence ID" value="UXI68990.1"/>
    <property type="molecule type" value="Genomic_DNA"/>
</dbReference>
<dbReference type="Pfam" id="PF02954">
    <property type="entry name" value="HTH_8"/>
    <property type="match status" value="1"/>
</dbReference>
<dbReference type="Gene3D" id="1.10.8.60">
    <property type="match status" value="1"/>
</dbReference>
<dbReference type="InterPro" id="IPR002197">
    <property type="entry name" value="HTH_Fis"/>
</dbReference>
<sequence length="456" mass="50414">MEKPSKPSVLVVDDDIPFAEAACVLAEMQGFSCAQVTSLAAARAILTRQRFDLILVDLELPDGSGFDLVEHIDLADTAAIAIVTGNPSVDTAARAVRLPVFDYLVKPIDPARFKDLLDRAAVGWQSRRPRERTTACGELIGATPVMREVFRQIRRVAPTEATVLIHGESGTGKELAASAIHAESGRRGGFVAVNCGAVAPELLASQLFGHEKGSFTGAIRQHQGFFEQAHGGTILLDEITEMPSQLQVHLLRVLETRRVTRVGGTREYNVDVRVIAATNRPPRQAVDQGALREDLYYRLADFPLELPPLRARLNDVPLVAQLFLERLNERYGLSRRFGAEVPRVLMSYAWPGNVRELRNVIQRAYILSEGDEVHLPALNVTPSLPIEETDLTVTFPVGTSFEEMERKMLLKSLAHFGNDKVRTAEALGISVKTIYNRLSRYAANDDPDSKSRFERT</sequence>
<dbReference type="SMART" id="SM00382">
    <property type="entry name" value="AAA"/>
    <property type="match status" value="1"/>
</dbReference>
<accession>A0ABY6BIR5</accession>
<dbReference type="CDD" id="cd00009">
    <property type="entry name" value="AAA"/>
    <property type="match status" value="1"/>
</dbReference>
<dbReference type="PROSITE" id="PS00688">
    <property type="entry name" value="SIGMA54_INTERACT_3"/>
    <property type="match status" value="1"/>
</dbReference>
<dbReference type="SMART" id="SM00448">
    <property type="entry name" value="REC"/>
    <property type="match status" value="1"/>
</dbReference>
<keyword evidence="2" id="KW-0067">ATP-binding</keyword>
<dbReference type="InterPro" id="IPR025944">
    <property type="entry name" value="Sigma_54_int_dom_CS"/>
</dbReference>
<dbReference type="InterPro" id="IPR025943">
    <property type="entry name" value="Sigma_54_int_dom_ATP-bd_2"/>
</dbReference>
<evidence type="ECO:0000256" key="5">
    <source>
        <dbReference type="ARBA" id="ARBA00023163"/>
    </source>
</evidence>
<dbReference type="Gene3D" id="3.40.50.300">
    <property type="entry name" value="P-loop containing nucleotide triphosphate hydrolases"/>
    <property type="match status" value="1"/>
</dbReference>
<dbReference type="InterPro" id="IPR058031">
    <property type="entry name" value="AAA_lid_NorR"/>
</dbReference>
<dbReference type="InterPro" id="IPR027417">
    <property type="entry name" value="P-loop_NTPase"/>
</dbReference>
<feature type="modified residue" description="4-aspartylphosphate" evidence="6">
    <location>
        <position position="57"/>
    </location>
</feature>
<organism evidence="9 10">
    <name type="scientific">Tahibacter amnicola</name>
    <dbReference type="NCBI Taxonomy" id="2976241"/>
    <lineage>
        <taxon>Bacteria</taxon>
        <taxon>Pseudomonadati</taxon>
        <taxon>Pseudomonadota</taxon>
        <taxon>Gammaproteobacteria</taxon>
        <taxon>Lysobacterales</taxon>
        <taxon>Rhodanobacteraceae</taxon>
        <taxon>Tahibacter</taxon>
    </lineage>
</organism>
<dbReference type="Pfam" id="PF00158">
    <property type="entry name" value="Sigma54_activat"/>
    <property type="match status" value="1"/>
</dbReference>
<keyword evidence="1" id="KW-0547">Nucleotide-binding</keyword>
<feature type="domain" description="Sigma-54 factor interaction" evidence="7">
    <location>
        <begin position="139"/>
        <end position="366"/>
    </location>
</feature>
<name>A0ABY6BIR5_9GAMM</name>
<dbReference type="InterPro" id="IPR009057">
    <property type="entry name" value="Homeodomain-like_sf"/>
</dbReference>
<dbReference type="InterPro" id="IPR001789">
    <property type="entry name" value="Sig_transdc_resp-reg_receiver"/>
</dbReference>
<dbReference type="Proteomes" id="UP001064632">
    <property type="component" value="Chromosome"/>
</dbReference>
<dbReference type="PROSITE" id="PS50110">
    <property type="entry name" value="RESPONSE_REGULATORY"/>
    <property type="match status" value="1"/>
</dbReference>
<evidence type="ECO:0000256" key="6">
    <source>
        <dbReference type="PROSITE-ProRule" id="PRU00169"/>
    </source>
</evidence>
<dbReference type="SUPFAM" id="SSF46689">
    <property type="entry name" value="Homeodomain-like"/>
    <property type="match status" value="1"/>
</dbReference>
<dbReference type="Pfam" id="PF00072">
    <property type="entry name" value="Response_reg"/>
    <property type="match status" value="1"/>
</dbReference>
<dbReference type="SUPFAM" id="SSF52172">
    <property type="entry name" value="CheY-like"/>
    <property type="match status" value="1"/>
</dbReference>
<evidence type="ECO:0000259" key="7">
    <source>
        <dbReference type="PROSITE" id="PS50045"/>
    </source>
</evidence>
<keyword evidence="4" id="KW-0238">DNA-binding</keyword>
<reference evidence="9" key="1">
    <citation type="submission" date="2022-09" db="EMBL/GenBank/DDBJ databases">
        <title>Tahibacter sp. nov., isolated from a fresh water.</title>
        <authorList>
            <person name="Baek J.H."/>
            <person name="Lee J.K."/>
            <person name="Kim J.M."/>
            <person name="Jeon C.O."/>
        </authorList>
    </citation>
    <scope>NUCLEOTIDE SEQUENCE</scope>
    <source>
        <strain evidence="9">W38</strain>
    </source>
</reference>
<evidence type="ECO:0000313" key="9">
    <source>
        <dbReference type="EMBL" id="UXI68990.1"/>
    </source>
</evidence>
<dbReference type="PANTHER" id="PTHR32071">
    <property type="entry name" value="TRANSCRIPTIONAL REGULATORY PROTEIN"/>
    <property type="match status" value="1"/>
</dbReference>
<evidence type="ECO:0000256" key="3">
    <source>
        <dbReference type="ARBA" id="ARBA00023015"/>
    </source>
</evidence>
<dbReference type="PANTHER" id="PTHR32071:SF117">
    <property type="entry name" value="PTS-DEPENDENT DIHYDROXYACETONE KINASE OPERON REGULATORY PROTEIN-RELATED"/>
    <property type="match status" value="1"/>
</dbReference>
<dbReference type="Gene3D" id="1.10.10.60">
    <property type="entry name" value="Homeodomain-like"/>
    <property type="match status" value="1"/>
</dbReference>
<dbReference type="InterPro" id="IPR003593">
    <property type="entry name" value="AAA+_ATPase"/>
</dbReference>
<dbReference type="CDD" id="cd00156">
    <property type="entry name" value="REC"/>
    <property type="match status" value="1"/>
</dbReference>
<dbReference type="RefSeq" id="WP_261695948.1">
    <property type="nucleotide sequence ID" value="NZ_CP104694.1"/>
</dbReference>
<keyword evidence="3" id="KW-0805">Transcription regulation</keyword>
<dbReference type="Gene3D" id="3.40.50.2300">
    <property type="match status" value="1"/>
</dbReference>
<protein>
    <submittedName>
        <fullName evidence="9">Sigma-54 dependent transcriptional regulator</fullName>
    </submittedName>
</protein>
<evidence type="ECO:0000256" key="1">
    <source>
        <dbReference type="ARBA" id="ARBA00022741"/>
    </source>
</evidence>
<evidence type="ECO:0000256" key="2">
    <source>
        <dbReference type="ARBA" id="ARBA00022840"/>
    </source>
</evidence>
<keyword evidence="5" id="KW-0804">Transcription</keyword>
<dbReference type="InterPro" id="IPR011006">
    <property type="entry name" value="CheY-like_superfamily"/>
</dbReference>
<dbReference type="SUPFAM" id="SSF52540">
    <property type="entry name" value="P-loop containing nucleoside triphosphate hydrolases"/>
    <property type="match status" value="1"/>
</dbReference>
<dbReference type="InterPro" id="IPR002078">
    <property type="entry name" value="Sigma_54_int"/>
</dbReference>
<dbReference type="PROSITE" id="PS50045">
    <property type="entry name" value="SIGMA54_INTERACT_4"/>
    <property type="match status" value="1"/>
</dbReference>
<keyword evidence="6" id="KW-0597">Phosphoprotein</keyword>
<evidence type="ECO:0000313" key="10">
    <source>
        <dbReference type="Proteomes" id="UP001064632"/>
    </source>
</evidence>
<evidence type="ECO:0000256" key="4">
    <source>
        <dbReference type="ARBA" id="ARBA00023125"/>
    </source>
</evidence>
<dbReference type="PROSITE" id="PS00676">
    <property type="entry name" value="SIGMA54_INTERACT_2"/>
    <property type="match status" value="1"/>
</dbReference>
<evidence type="ECO:0000259" key="8">
    <source>
        <dbReference type="PROSITE" id="PS50110"/>
    </source>
</evidence>
<dbReference type="Pfam" id="PF25601">
    <property type="entry name" value="AAA_lid_14"/>
    <property type="match status" value="1"/>
</dbReference>